<dbReference type="Proteomes" id="UP000230731">
    <property type="component" value="Unassembled WGS sequence"/>
</dbReference>
<gene>
    <name evidence="1" type="ORF">COT71_00660</name>
</gene>
<evidence type="ECO:0000313" key="2">
    <source>
        <dbReference type="Proteomes" id="UP000230731"/>
    </source>
</evidence>
<reference evidence="2" key="1">
    <citation type="submission" date="2017-09" db="EMBL/GenBank/DDBJ databases">
        <title>Depth-based differentiation of microbial function through sediment-hosted aquifers and enrichment of novel symbionts in the deep terrestrial subsurface.</title>
        <authorList>
            <person name="Probst A.J."/>
            <person name="Ladd B."/>
            <person name="Jarett J.K."/>
            <person name="Geller-Mcgrath D.E."/>
            <person name="Sieber C.M.K."/>
            <person name="Emerson J.B."/>
            <person name="Anantharaman K."/>
            <person name="Thomas B.C."/>
            <person name="Malmstrom R."/>
            <person name="Stieglmeier M."/>
            <person name="Klingl A."/>
            <person name="Woyke T."/>
            <person name="Ryan C.M."/>
            <person name="Banfield J.F."/>
        </authorList>
    </citation>
    <scope>NUCLEOTIDE SEQUENCE [LARGE SCALE GENOMIC DNA]</scope>
</reference>
<name>A0A2M6X062_9BACT</name>
<dbReference type="EMBL" id="PEZP01000007">
    <property type="protein sequence ID" value="PIT98436.1"/>
    <property type="molecule type" value="Genomic_DNA"/>
</dbReference>
<organism evidence="1 2">
    <name type="scientific">Candidatus Andersenbacteria bacterium CG10_big_fil_rev_8_21_14_0_10_54_11</name>
    <dbReference type="NCBI Taxonomy" id="1974485"/>
    <lineage>
        <taxon>Bacteria</taxon>
        <taxon>Candidatus Anderseniibacteriota</taxon>
    </lineage>
</organism>
<dbReference type="AlphaFoldDB" id="A0A2M6X062"/>
<evidence type="ECO:0000313" key="1">
    <source>
        <dbReference type="EMBL" id="PIT98436.1"/>
    </source>
</evidence>
<comment type="caution">
    <text evidence="1">The sequence shown here is derived from an EMBL/GenBank/DDBJ whole genome shotgun (WGS) entry which is preliminary data.</text>
</comment>
<sequence>MVPGRFAFSEVGVQQGPEVVVETSDEIQLGTQKRRKVVVGTVVLHQLAGVVGNHFPVMVLLRWFAQIKVPLLGSPDDGIHRHSLIIVLQQLIPHIAVVVPPHGHILVVDQFLLSRKLPSDAALNGGVNPAGVFAALVLNGNMATLLLIGSDQLVETGAARVQVGMSFFRLQLIRQVFVEQVGDLLGGKALM</sequence>
<proteinExistence type="predicted"/>
<accession>A0A2M6X062</accession>
<protein>
    <submittedName>
        <fullName evidence="1">Uncharacterized protein</fullName>
    </submittedName>
</protein>